<reference evidence="3" key="2">
    <citation type="journal article" date="2021" name="PeerJ">
        <title>Extensive microbial diversity within the chicken gut microbiome revealed by metagenomics and culture.</title>
        <authorList>
            <person name="Gilroy R."/>
            <person name="Ravi A."/>
            <person name="Getino M."/>
            <person name="Pursley I."/>
            <person name="Horton D.L."/>
            <person name="Alikhan N.F."/>
            <person name="Baker D."/>
            <person name="Gharbi K."/>
            <person name="Hall N."/>
            <person name="Watson M."/>
            <person name="Adriaenssens E.M."/>
            <person name="Foster-Nyarko E."/>
            <person name="Jarju S."/>
            <person name="Secka A."/>
            <person name="Antonio M."/>
            <person name="Oren A."/>
            <person name="Chaudhuri R.R."/>
            <person name="La Ragione R."/>
            <person name="Hildebrand F."/>
            <person name="Pallen M.J."/>
        </authorList>
    </citation>
    <scope>NUCLEOTIDE SEQUENCE</scope>
    <source>
        <strain evidence="3">B1-3475</strain>
    </source>
</reference>
<dbReference type="Proteomes" id="UP000823617">
    <property type="component" value="Unassembled WGS sequence"/>
</dbReference>
<evidence type="ECO:0000313" key="3">
    <source>
        <dbReference type="EMBL" id="MBO8455107.1"/>
    </source>
</evidence>
<comment type="caution">
    <text evidence="3">The sequence shown here is derived from an EMBL/GenBank/DDBJ whole genome shotgun (WGS) entry which is preliminary data.</text>
</comment>
<feature type="region of interest" description="Disordered" evidence="1">
    <location>
        <begin position="144"/>
        <end position="187"/>
    </location>
</feature>
<protein>
    <recommendedName>
        <fullName evidence="5">LTXXQ motif family protein</fullName>
    </recommendedName>
</protein>
<feature type="signal peptide" evidence="2">
    <location>
        <begin position="1"/>
        <end position="21"/>
    </location>
</feature>
<accession>A0A9D9HJS0</accession>
<evidence type="ECO:0000313" key="4">
    <source>
        <dbReference type="Proteomes" id="UP000823617"/>
    </source>
</evidence>
<feature type="chain" id="PRO_5038986469" description="LTXXQ motif family protein" evidence="2">
    <location>
        <begin position="22"/>
        <end position="187"/>
    </location>
</feature>
<evidence type="ECO:0000256" key="2">
    <source>
        <dbReference type="SAM" id="SignalP"/>
    </source>
</evidence>
<sequence>MKKFIAIAAGLLVSASMMTYAQPKHKNCDDGWRDRLRCERVAALTEAMDMSPELAEKFWPVYNEIQKQKMEAQHNVMESYRALEEAVNGDSSRSAVKKALAAYLEALGTKREVNASSAEKLGTVLTDEELAKYFVAEEKFRRAQIHKLRPGKPDGEDRGPGADRRPGDRRGPEAGRGPEGPGLPEAK</sequence>
<gene>
    <name evidence="3" type="ORF">IAC08_01715</name>
</gene>
<name>A0A9D9HJS0_9BACT</name>
<dbReference type="AlphaFoldDB" id="A0A9D9HJS0"/>
<evidence type="ECO:0000256" key="1">
    <source>
        <dbReference type="SAM" id="MobiDB-lite"/>
    </source>
</evidence>
<keyword evidence="2" id="KW-0732">Signal</keyword>
<organism evidence="3 4">
    <name type="scientific">Candidatus Cryptobacteroides intestinigallinarum</name>
    <dbReference type="NCBI Taxonomy" id="2840767"/>
    <lineage>
        <taxon>Bacteria</taxon>
        <taxon>Pseudomonadati</taxon>
        <taxon>Bacteroidota</taxon>
        <taxon>Bacteroidia</taxon>
        <taxon>Bacteroidales</taxon>
        <taxon>Candidatus Cryptobacteroides</taxon>
    </lineage>
</organism>
<dbReference type="EMBL" id="JADIMK010000013">
    <property type="protein sequence ID" value="MBO8455107.1"/>
    <property type="molecule type" value="Genomic_DNA"/>
</dbReference>
<evidence type="ECO:0008006" key="5">
    <source>
        <dbReference type="Google" id="ProtNLM"/>
    </source>
</evidence>
<reference evidence="3" key="1">
    <citation type="submission" date="2020-10" db="EMBL/GenBank/DDBJ databases">
        <authorList>
            <person name="Gilroy R."/>
        </authorList>
    </citation>
    <scope>NUCLEOTIDE SEQUENCE</scope>
    <source>
        <strain evidence="3">B1-3475</strain>
    </source>
</reference>
<feature type="compositionally biased region" description="Basic and acidic residues" evidence="1">
    <location>
        <begin position="151"/>
        <end position="173"/>
    </location>
</feature>
<proteinExistence type="predicted"/>